<dbReference type="Pfam" id="PF08449">
    <property type="entry name" value="UAA"/>
    <property type="match status" value="1"/>
</dbReference>
<feature type="transmembrane region" description="Helical" evidence="9">
    <location>
        <begin position="260"/>
        <end position="281"/>
    </location>
</feature>
<evidence type="ECO:0000256" key="5">
    <source>
        <dbReference type="ARBA" id="ARBA00022692"/>
    </source>
</evidence>
<evidence type="ECO:0000256" key="1">
    <source>
        <dbReference type="ARBA" id="ARBA00004127"/>
    </source>
</evidence>
<reference evidence="11" key="1">
    <citation type="submission" date="2003-08" db="EMBL/GenBank/DDBJ databases">
        <authorList>
            <person name="Birren B."/>
            <person name="Nusbaum C."/>
            <person name="Abebe A."/>
            <person name="Abouelleil A."/>
            <person name="Adekoya E."/>
            <person name="Ait-zahra M."/>
            <person name="Allen N."/>
            <person name="Allen T."/>
            <person name="An P."/>
            <person name="Anderson M."/>
            <person name="Anderson S."/>
            <person name="Arachchi H."/>
            <person name="Armbruster J."/>
            <person name="Bachantsang P."/>
            <person name="Baldwin J."/>
            <person name="Barry A."/>
            <person name="Bayul T."/>
            <person name="Blitshsteyn B."/>
            <person name="Bloom T."/>
            <person name="Blye J."/>
            <person name="Boguslavskiy L."/>
            <person name="Borowsky M."/>
            <person name="Boukhgalter B."/>
            <person name="Brunache A."/>
            <person name="Butler J."/>
            <person name="Calixte N."/>
            <person name="Calvo S."/>
            <person name="Camarata J."/>
            <person name="Campo K."/>
            <person name="Chang J."/>
            <person name="Cheshatsang Y."/>
            <person name="Citroen M."/>
            <person name="Collymore A."/>
            <person name="Considine T."/>
            <person name="Cook A."/>
            <person name="Cooke P."/>
            <person name="Corum B."/>
            <person name="Cuomo C."/>
            <person name="David R."/>
            <person name="Dawoe T."/>
            <person name="Degray S."/>
            <person name="Dodge S."/>
            <person name="Dooley K."/>
            <person name="Dorje P."/>
            <person name="Dorjee K."/>
            <person name="Dorris L."/>
            <person name="Duffey N."/>
            <person name="Dupes A."/>
            <person name="Elkins T."/>
            <person name="Engels R."/>
            <person name="Erickson J."/>
            <person name="Farina A."/>
            <person name="Faro S."/>
            <person name="Ferreira P."/>
            <person name="Fischer H."/>
            <person name="Fitzgerald M."/>
            <person name="Foley K."/>
            <person name="Gage D."/>
            <person name="Galagan J."/>
            <person name="Gearin G."/>
            <person name="Gnerre S."/>
            <person name="Gnirke A."/>
            <person name="Goyette A."/>
            <person name="Graham J."/>
            <person name="Grandbois E."/>
            <person name="Gyaltsen K."/>
            <person name="Hafez N."/>
            <person name="Hagopian D."/>
            <person name="Hagos B."/>
            <person name="Hall J."/>
            <person name="Hatcher B."/>
            <person name="Heller A."/>
            <person name="Higgins H."/>
            <person name="Honan T."/>
            <person name="Horn A."/>
            <person name="Houde N."/>
            <person name="Hughes L."/>
            <person name="Hulme W."/>
            <person name="Husby E."/>
            <person name="Iliev I."/>
            <person name="Jaffe D."/>
            <person name="Jones C."/>
            <person name="Kamal M."/>
            <person name="Kamat A."/>
            <person name="Kamvysselis M."/>
            <person name="Karlsson E."/>
            <person name="Kells C."/>
            <person name="Kieu A."/>
            <person name="Kisner P."/>
            <person name="Kodira C."/>
            <person name="Kulbokas E."/>
            <person name="Labutti K."/>
            <person name="Lama D."/>
            <person name="Landers T."/>
            <person name="Leger J."/>
            <person name="Levine S."/>
            <person name="Lewis D."/>
            <person name="Lewis T."/>
            <person name="Lindblad-toh K."/>
            <person name="Liu X."/>
            <person name="Lokyitsang T."/>
            <person name="Lokyitsang Y."/>
            <person name="Lucien O."/>
            <person name="Lui A."/>
            <person name="Ma L.J."/>
            <person name="Mabbitt R."/>
            <person name="Macdonald J."/>
            <person name="Maclean C."/>
            <person name="Major J."/>
            <person name="Manning J."/>
            <person name="Marabella R."/>
            <person name="Maru K."/>
            <person name="Matthews C."/>
            <person name="Mauceli E."/>
            <person name="Mccarthy M."/>
            <person name="Mcdonough S."/>
            <person name="Mcghee T."/>
            <person name="Meldrim J."/>
            <person name="Meneus L."/>
            <person name="Mesirov J."/>
            <person name="Mihalev A."/>
            <person name="Mihova T."/>
            <person name="Mikkelsen T."/>
            <person name="Mlenga V."/>
            <person name="Moru K."/>
            <person name="Mozes J."/>
            <person name="Mulrain L."/>
            <person name="Munson G."/>
            <person name="Naylor J."/>
            <person name="Newes C."/>
            <person name="Nguyen C."/>
            <person name="Nguyen N."/>
            <person name="Nguyen T."/>
            <person name="Nicol R."/>
            <person name="Nielsen C."/>
            <person name="Nizzari M."/>
            <person name="Norbu C."/>
            <person name="Norbu N."/>
            <person name="O'donnell P."/>
            <person name="Okoawo O."/>
            <person name="O'leary S."/>
            <person name="Omotosho B."/>
            <person name="O'neill K."/>
            <person name="Osman S."/>
            <person name="Parker S."/>
            <person name="Perrin D."/>
            <person name="Phunkhang P."/>
            <person name="Piqani B."/>
            <person name="Purcell S."/>
            <person name="Rachupka T."/>
            <person name="Ramasamy U."/>
            <person name="Rameau R."/>
            <person name="Ray V."/>
            <person name="Raymond C."/>
            <person name="Retta R."/>
            <person name="Richardson S."/>
            <person name="Rise C."/>
            <person name="Rodriguez J."/>
            <person name="Rogers J."/>
            <person name="Rogov P."/>
            <person name="Rutman M."/>
            <person name="Schupbach R."/>
            <person name="Seaman C."/>
            <person name="Settipalli S."/>
            <person name="Sharpe T."/>
            <person name="Sheridan J."/>
            <person name="Sherpa N."/>
            <person name="Shi J."/>
            <person name="Smirnov S."/>
            <person name="Smith C."/>
            <person name="Sougnez C."/>
            <person name="Spencer B."/>
            <person name="Stalker J."/>
            <person name="Stange-thomann N."/>
            <person name="Stavropoulos S."/>
            <person name="Stetson K."/>
            <person name="Stone C."/>
            <person name="Stone S."/>
            <person name="Stubbs M."/>
            <person name="Talamas J."/>
            <person name="Tchuinga P."/>
            <person name="Tenzing P."/>
            <person name="Tesfaye S."/>
            <person name="Theodore J."/>
            <person name="Thoulutsang Y."/>
            <person name="Topham K."/>
            <person name="Towey S."/>
            <person name="Tsamla T."/>
            <person name="Tsomo N."/>
            <person name="Vallee D."/>
            <person name="Vassiliev H."/>
            <person name="Venkataraman V."/>
            <person name="Vinson J."/>
            <person name="Vo A."/>
            <person name="Wade C."/>
            <person name="Wang S."/>
            <person name="Wangchuk T."/>
            <person name="Wangdi T."/>
            <person name="Whittaker C."/>
            <person name="Wilkinson J."/>
            <person name="Wu Y."/>
            <person name="Wyman D."/>
            <person name="Yadav S."/>
            <person name="Yang S."/>
            <person name="Yang X."/>
            <person name="Yeager S."/>
            <person name="Yee E."/>
            <person name="Young G."/>
            <person name="Zainoun J."/>
            <person name="Zembeck L."/>
            <person name="Zimmer A."/>
            <person name="Zody M."/>
            <person name="Lander E."/>
        </authorList>
    </citation>
    <scope>NUCLEOTIDE SEQUENCE [LARGE SCALE GENOMIC DNA]</scope>
</reference>
<keyword evidence="5 9" id="KW-0812">Transmembrane</keyword>
<dbReference type="InterPro" id="IPR037185">
    <property type="entry name" value="EmrE-like"/>
</dbReference>
<sequence length="318" mass="35724">MVEKWTVVAMATVIVGCCSNVVFLEYLIRASSSSGNMIVFFQFLFVFFEGLIFHNRFGKTERIIPLKKYVIMVMMHFTVSITNIMALDCDIPMPLHMIFKSGSLVANLLLGCIVMKRSYPVSKFVAVVFVSLGIFISTIATSVFHPDADTSEERSIPTLLLGISLLTYALMMSARLGIFQENLFLEFGRQSREAMFYNHMIPLPFFIVIAPSIVSNIHVMNSSPITMGVPLLWIYLALNIVTQYICIRAIFYLTSVCTSLTVTLLITLRKFVSLLISVLYFGNRFTALHSVGGAFVLIGTLLYALPVRRQNLQKEKSS</sequence>
<reference evidence="10" key="2">
    <citation type="submission" date="2025-08" db="UniProtKB">
        <authorList>
            <consortium name="Ensembl"/>
        </authorList>
    </citation>
    <scope>IDENTIFICATION</scope>
</reference>
<dbReference type="GO" id="GO:0000139">
    <property type="term" value="C:Golgi membrane"/>
    <property type="evidence" value="ECO:0007669"/>
    <property type="project" value="TreeGrafter"/>
</dbReference>
<evidence type="ECO:0000256" key="7">
    <source>
        <dbReference type="ARBA" id="ARBA00023136"/>
    </source>
</evidence>
<dbReference type="PROSITE" id="PS51257">
    <property type="entry name" value="PROKAR_LIPOPROTEIN"/>
    <property type="match status" value="1"/>
</dbReference>
<dbReference type="GeneTree" id="ENSGT00390000002915"/>
<dbReference type="InterPro" id="IPR013657">
    <property type="entry name" value="SCL35B1-4/HUT1"/>
</dbReference>
<dbReference type="eggNOG" id="KOG1583">
    <property type="taxonomic scope" value="Eukaryota"/>
</dbReference>
<keyword evidence="11" id="KW-1185">Reference proteome</keyword>
<feature type="transmembrane region" description="Helical" evidence="9">
    <location>
        <begin position="287"/>
        <end position="305"/>
    </location>
</feature>
<evidence type="ECO:0000256" key="8">
    <source>
        <dbReference type="ARBA" id="ARBA00041931"/>
    </source>
</evidence>
<name>H2Z8F0_CIOSA</name>
<feature type="transmembrane region" description="Helical" evidence="9">
    <location>
        <begin position="156"/>
        <end position="179"/>
    </location>
</feature>
<feature type="transmembrane region" description="Helical" evidence="9">
    <location>
        <begin position="34"/>
        <end position="57"/>
    </location>
</feature>
<feature type="transmembrane region" description="Helical" evidence="9">
    <location>
        <begin position="7"/>
        <end position="28"/>
    </location>
</feature>
<dbReference type="PANTHER" id="PTHR10778:SF4">
    <property type="entry name" value="NUCLEOTIDE SUGAR TRANSPORTER SLC35B4"/>
    <property type="match status" value="1"/>
</dbReference>
<comment type="subcellular location">
    <subcellularLocation>
        <location evidence="1">Endomembrane system</location>
        <topology evidence="1">Multi-pass membrane protein</topology>
    </subcellularLocation>
</comment>
<dbReference type="InParanoid" id="H2Z8F0"/>
<reference evidence="10" key="3">
    <citation type="submission" date="2025-09" db="UniProtKB">
        <authorList>
            <consortium name="Ensembl"/>
        </authorList>
    </citation>
    <scope>IDENTIFICATION</scope>
</reference>
<comment type="similarity">
    <text evidence="2">Belongs to the nucleotide-sugar transporter family. SLC35B subfamily.</text>
</comment>
<feature type="transmembrane region" description="Helical" evidence="9">
    <location>
        <begin position="232"/>
        <end position="253"/>
    </location>
</feature>
<dbReference type="AlphaFoldDB" id="H2Z8F0"/>
<organism evidence="10 11">
    <name type="scientific">Ciona savignyi</name>
    <name type="common">Pacific transparent sea squirt</name>
    <dbReference type="NCBI Taxonomy" id="51511"/>
    <lineage>
        <taxon>Eukaryota</taxon>
        <taxon>Metazoa</taxon>
        <taxon>Chordata</taxon>
        <taxon>Tunicata</taxon>
        <taxon>Ascidiacea</taxon>
        <taxon>Phlebobranchia</taxon>
        <taxon>Cionidae</taxon>
        <taxon>Ciona</taxon>
    </lineage>
</organism>
<evidence type="ECO:0000256" key="6">
    <source>
        <dbReference type="ARBA" id="ARBA00022989"/>
    </source>
</evidence>
<protein>
    <recommendedName>
        <fullName evidence="8">Solute carrier family 35 member B4</fullName>
    </recommendedName>
</protein>
<dbReference type="GO" id="GO:0005789">
    <property type="term" value="C:endoplasmic reticulum membrane"/>
    <property type="evidence" value="ECO:0007669"/>
    <property type="project" value="TreeGrafter"/>
</dbReference>
<keyword evidence="3" id="KW-0813">Transport</keyword>
<feature type="transmembrane region" description="Helical" evidence="9">
    <location>
        <begin position="69"/>
        <end position="87"/>
    </location>
</feature>
<dbReference type="Ensembl" id="ENSCSAVT00000014022.1">
    <property type="protein sequence ID" value="ENSCSAVP00000013862.1"/>
    <property type="gene ID" value="ENSCSAVG00000008132.1"/>
</dbReference>
<dbReference type="SUPFAM" id="SSF103481">
    <property type="entry name" value="Multidrug resistance efflux transporter EmrE"/>
    <property type="match status" value="1"/>
</dbReference>
<feature type="transmembrane region" description="Helical" evidence="9">
    <location>
        <begin position="93"/>
        <end position="112"/>
    </location>
</feature>
<dbReference type="PANTHER" id="PTHR10778">
    <property type="entry name" value="SOLUTE CARRIER FAMILY 35 MEMBER B"/>
    <property type="match status" value="1"/>
</dbReference>
<dbReference type="GO" id="GO:0005462">
    <property type="term" value="F:UDP-N-acetylglucosamine transmembrane transporter activity"/>
    <property type="evidence" value="ECO:0007669"/>
    <property type="project" value="TreeGrafter"/>
</dbReference>
<evidence type="ECO:0000256" key="2">
    <source>
        <dbReference type="ARBA" id="ARBA00010694"/>
    </source>
</evidence>
<feature type="transmembrane region" description="Helical" evidence="9">
    <location>
        <begin position="200"/>
        <end position="220"/>
    </location>
</feature>
<dbReference type="FunCoup" id="H2Z8F0">
    <property type="interactions" value="9"/>
</dbReference>
<keyword evidence="6 9" id="KW-1133">Transmembrane helix</keyword>
<proteinExistence type="inferred from homology"/>
<evidence type="ECO:0000313" key="10">
    <source>
        <dbReference type="Ensembl" id="ENSCSAVP00000013862.1"/>
    </source>
</evidence>
<keyword evidence="4" id="KW-0762">Sugar transport</keyword>
<dbReference type="Proteomes" id="UP000007875">
    <property type="component" value="Unassembled WGS sequence"/>
</dbReference>
<evidence type="ECO:0000313" key="11">
    <source>
        <dbReference type="Proteomes" id="UP000007875"/>
    </source>
</evidence>
<evidence type="ECO:0000256" key="3">
    <source>
        <dbReference type="ARBA" id="ARBA00022448"/>
    </source>
</evidence>
<evidence type="ECO:0000256" key="9">
    <source>
        <dbReference type="SAM" id="Phobius"/>
    </source>
</evidence>
<dbReference type="OMA" id="NPFTGWH"/>
<keyword evidence="7 9" id="KW-0472">Membrane</keyword>
<dbReference type="HOGENOM" id="CLU_033007_1_0_1"/>
<accession>H2Z8F0</accession>
<feature type="transmembrane region" description="Helical" evidence="9">
    <location>
        <begin position="124"/>
        <end position="144"/>
    </location>
</feature>
<dbReference type="GO" id="GO:0005464">
    <property type="term" value="F:UDP-xylose transmembrane transporter activity"/>
    <property type="evidence" value="ECO:0007669"/>
    <property type="project" value="TreeGrafter"/>
</dbReference>
<dbReference type="STRING" id="51511.ENSCSAVP00000013862"/>
<evidence type="ECO:0000256" key="4">
    <source>
        <dbReference type="ARBA" id="ARBA00022597"/>
    </source>
</evidence>